<evidence type="ECO:0000313" key="9">
    <source>
        <dbReference type="EMBL" id="SNU94091.1"/>
    </source>
</evidence>
<dbReference type="GO" id="GO:0008270">
    <property type="term" value="F:zinc ion binding"/>
    <property type="evidence" value="ECO:0007669"/>
    <property type="project" value="UniProtKB-UniRule"/>
</dbReference>
<dbReference type="EC" id="3.1.21.2" evidence="7"/>
<feature type="binding site" evidence="7">
    <location>
        <position position="226"/>
    </location>
    <ligand>
        <name>Zn(2+)</name>
        <dbReference type="ChEBI" id="CHEBI:29105"/>
        <label>3</label>
    </ligand>
</feature>
<keyword evidence="4 7" id="KW-0378">Hydrolase</keyword>
<evidence type="ECO:0000256" key="4">
    <source>
        <dbReference type="ARBA" id="ARBA00022801"/>
    </source>
</evidence>
<evidence type="ECO:0000256" key="3">
    <source>
        <dbReference type="ARBA" id="ARBA00022763"/>
    </source>
</evidence>
<dbReference type="FunFam" id="3.20.20.150:FF:000001">
    <property type="entry name" value="Probable endonuclease 4"/>
    <property type="match status" value="1"/>
</dbReference>
<evidence type="ECO:0000259" key="8">
    <source>
        <dbReference type="Pfam" id="PF01261"/>
    </source>
</evidence>
<keyword evidence="7" id="KW-0540">Nuclease</keyword>
<proteinExistence type="inferred from homology"/>
<dbReference type="EMBL" id="LT906446">
    <property type="protein sequence ID" value="SNU94091.1"/>
    <property type="molecule type" value="Genomic_DNA"/>
</dbReference>
<dbReference type="Gene3D" id="3.20.20.150">
    <property type="entry name" value="Divalent-metal-dependent TIM barrel enzymes"/>
    <property type="match status" value="1"/>
</dbReference>
<gene>
    <name evidence="7 9" type="primary">nfo</name>
    <name evidence="9" type="ORF">SAMEA4364220_00141</name>
</gene>
<accession>A0A239T8M5</accession>
<dbReference type="InterPro" id="IPR018246">
    <property type="entry name" value="AP_endonuc_F2_Zn_BS"/>
</dbReference>
<feature type="binding site" evidence="7">
    <location>
        <position position="211"/>
    </location>
    <ligand>
        <name>Zn(2+)</name>
        <dbReference type="ChEBI" id="CHEBI:29105"/>
        <label>2</label>
    </ligand>
</feature>
<dbReference type="GO" id="GO:0006284">
    <property type="term" value="P:base-excision repair"/>
    <property type="evidence" value="ECO:0007669"/>
    <property type="project" value="TreeGrafter"/>
</dbReference>
<comment type="cofactor">
    <cofactor evidence="7">
        <name>Zn(2+)</name>
        <dbReference type="ChEBI" id="CHEBI:29105"/>
    </cofactor>
    <text evidence="7">Binds 3 Zn(2+) ions.</text>
</comment>
<keyword evidence="6 7" id="KW-0234">DNA repair</keyword>
<dbReference type="SUPFAM" id="SSF51658">
    <property type="entry name" value="Xylose isomerase-like"/>
    <property type="match status" value="1"/>
</dbReference>
<dbReference type="InterPro" id="IPR036237">
    <property type="entry name" value="Xyl_isomerase-like_sf"/>
</dbReference>
<comment type="similarity">
    <text evidence="1 7">Belongs to the AP endonuclease 2 family.</text>
</comment>
<evidence type="ECO:0000256" key="5">
    <source>
        <dbReference type="ARBA" id="ARBA00022833"/>
    </source>
</evidence>
<feature type="binding site" evidence="7">
    <location>
        <position position="179"/>
    </location>
    <ligand>
        <name>Zn(2+)</name>
        <dbReference type="ChEBI" id="CHEBI:29105"/>
        <label>3</label>
    </ligand>
</feature>
<dbReference type="eggNOG" id="COG0648">
    <property type="taxonomic scope" value="Bacteria"/>
</dbReference>
<feature type="binding site" evidence="7">
    <location>
        <position position="107"/>
    </location>
    <ligand>
        <name>Zn(2+)</name>
        <dbReference type="ChEBI" id="CHEBI:29105"/>
        <label>1</label>
    </ligand>
</feature>
<dbReference type="PROSITE" id="PS00731">
    <property type="entry name" value="AP_NUCLEASE_F2_3"/>
    <property type="match status" value="1"/>
</dbReference>
<feature type="binding site" evidence="7">
    <location>
        <position position="256"/>
    </location>
    <ligand>
        <name>Zn(2+)</name>
        <dbReference type="ChEBI" id="CHEBI:29105"/>
        <label>2</label>
    </ligand>
</feature>
<reference evidence="9 10" key="1">
    <citation type="submission" date="2017-06" db="EMBL/GenBank/DDBJ databases">
        <authorList>
            <consortium name="Pathogen Informatics"/>
        </authorList>
    </citation>
    <scope>NUCLEOTIDE SEQUENCE [LARGE SCALE GENOMIC DNA]</scope>
    <source>
        <strain evidence="9 10">NCTC10570</strain>
    </source>
</reference>
<feature type="binding site" evidence="7">
    <location>
        <position position="142"/>
    </location>
    <ligand>
        <name>Zn(2+)</name>
        <dbReference type="ChEBI" id="CHEBI:29105"/>
        <label>1</label>
    </ligand>
</feature>
<dbReference type="PROSITE" id="PS00730">
    <property type="entry name" value="AP_NUCLEASE_F2_2"/>
    <property type="match status" value="1"/>
</dbReference>
<keyword evidence="10" id="KW-1185">Reference proteome</keyword>
<dbReference type="InterPro" id="IPR001719">
    <property type="entry name" value="AP_endonuc_2"/>
</dbReference>
<dbReference type="Proteomes" id="UP000215383">
    <property type="component" value="Chromosome 1"/>
</dbReference>
<keyword evidence="3 7" id="KW-0227">DNA damage</keyword>
<feature type="domain" description="Xylose isomerase-like TIM barrel" evidence="8">
    <location>
        <begin position="20"/>
        <end position="273"/>
    </location>
</feature>
<dbReference type="PROSITE" id="PS51432">
    <property type="entry name" value="AP_NUCLEASE_F2_4"/>
    <property type="match status" value="1"/>
</dbReference>
<keyword evidence="5 7" id="KW-0862">Zinc</keyword>
<protein>
    <recommendedName>
        <fullName evidence="7">Probable endonuclease 4</fullName>
        <ecNumber evidence="7">3.1.21.2</ecNumber>
    </recommendedName>
    <alternativeName>
        <fullName evidence="7">Endodeoxyribonuclease IV</fullName>
    </alternativeName>
    <alternativeName>
        <fullName evidence="7">Endonuclease IV</fullName>
    </alternativeName>
</protein>
<keyword evidence="2 7" id="KW-0479">Metal-binding</keyword>
<dbReference type="PANTHER" id="PTHR21445:SF0">
    <property type="entry name" value="APURINIC-APYRIMIDINIC ENDONUCLEASE"/>
    <property type="match status" value="1"/>
</dbReference>
<feature type="binding site" evidence="7">
    <location>
        <position position="176"/>
    </location>
    <ligand>
        <name>Zn(2+)</name>
        <dbReference type="ChEBI" id="CHEBI:29105"/>
        <label>2</label>
    </ligand>
</feature>
<feature type="binding site" evidence="7">
    <location>
        <position position="67"/>
    </location>
    <ligand>
        <name>Zn(2+)</name>
        <dbReference type="ChEBI" id="CHEBI:29105"/>
        <label>1</label>
    </ligand>
</feature>
<comment type="catalytic activity">
    <reaction evidence="7">
        <text>Endonucleolytic cleavage to 5'-phosphooligonucleotide end-products.</text>
        <dbReference type="EC" id="3.1.21.2"/>
    </reaction>
</comment>
<dbReference type="PANTHER" id="PTHR21445">
    <property type="entry name" value="ENDONUCLEASE IV ENDODEOXYRIBONUCLEASE IV"/>
    <property type="match status" value="1"/>
</dbReference>
<dbReference type="RefSeq" id="WP_027889926.1">
    <property type="nucleotide sequence ID" value="NZ_LT906446.1"/>
</dbReference>
<dbReference type="CDD" id="cd00019">
    <property type="entry name" value="AP2Ec"/>
    <property type="match status" value="1"/>
</dbReference>
<feature type="binding site" evidence="7">
    <location>
        <position position="224"/>
    </location>
    <ligand>
        <name>Zn(2+)</name>
        <dbReference type="ChEBI" id="CHEBI:29105"/>
        <label>3</label>
    </ligand>
</feature>
<sequence length="277" mass="31499">MLHIGNHLSSSKGFMHMGKEALQLKADTFSFFTRNPRGSKAKDIDDNDVTAFLKLAKESNFQKLVAHAPYTLNPCSNKIEVREFAYNTMTDDLKRMEKLPHNYYNFHPGNHLKQGEQIGIELIADCLNSIMWEEQQTTVLLETMSGKGTEVGKTFEEIRAIIDKIKLQDKIGVCLDTCHIWDGGYDIVNHLDDVIEEFDKIIGLDKLKAIHLNDSKNDCGSHKDRHEKIGEGKIGLDAIIRIINHPALKNLPFILETPNDHDGYAREIALLRSKFKE</sequence>
<evidence type="ECO:0000256" key="7">
    <source>
        <dbReference type="HAMAP-Rule" id="MF_00152"/>
    </source>
</evidence>
<dbReference type="GO" id="GO:0003906">
    <property type="term" value="F:DNA-(apurinic or apyrimidinic site) endonuclease activity"/>
    <property type="evidence" value="ECO:0007669"/>
    <property type="project" value="TreeGrafter"/>
</dbReference>
<dbReference type="SMART" id="SM00518">
    <property type="entry name" value="AP2Ec"/>
    <property type="match status" value="1"/>
</dbReference>
<dbReference type="GO" id="GO:0008081">
    <property type="term" value="F:phosphoric diester hydrolase activity"/>
    <property type="evidence" value="ECO:0007669"/>
    <property type="project" value="TreeGrafter"/>
</dbReference>
<evidence type="ECO:0000313" key="10">
    <source>
        <dbReference type="Proteomes" id="UP000215383"/>
    </source>
</evidence>
<dbReference type="Pfam" id="PF01261">
    <property type="entry name" value="AP_endonuc_2"/>
    <property type="match status" value="1"/>
</dbReference>
<dbReference type="HAMAP" id="MF_00152">
    <property type="entry name" value="Nfo"/>
    <property type="match status" value="1"/>
</dbReference>
<evidence type="ECO:0000256" key="6">
    <source>
        <dbReference type="ARBA" id="ARBA00023204"/>
    </source>
</evidence>
<dbReference type="GO" id="GO:0003677">
    <property type="term" value="F:DNA binding"/>
    <property type="evidence" value="ECO:0007669"/>
    <property type="project" value="InterPro"/>
</dbReference>
<dbReference type="GeneID" id="78506185"/>
<name>A0A239T8M5_9FIRM</name>
<evidence type="ECO:0000256" key="1">
    <source>
        <dbReference type="ARBA" id="ARBA00005340"/>
    </source>
</evidence>
<dbReference type="InterPro" id="IPR013022">
    <property type="entry name" value="Xyl_isomerase-like_TIM-brl"/>
</dbReference>
<evidence type="ECO:0000256" key="2">
    <source>
        <dbReference type="ARBA" id="ARBA00022723"/>
    </source>
</evidence>
<dbReference type="GO" id="GO:0008833">
    <property type="term" value="F:deoxyribonuclease IV (phage-T4-induced) activity"/>
    <property type="evidence" value="ECO:0007669"/>
    <property type="project" value="UniProtKB-UniRule"/>
</dbReference>
<dbReference type="AlphaFoldDB" id="A0A239T8M5"/>
<keyword evidence="7 9" id="KW-0255">Endonuclease</keyword>
<feature type="binding site" evidence="7">
    <location>
        <position position="142"/>
    </location>
    <ligand>
        <name>Zn(2+)</name>
        <dbReference type="ChEBI" id="CHEBI:29105"/>
        <label>2</label>
    </ligand>
</feature>
<comment type="function">
    <text evidence="7">Endonuclease IV plays a role in DNA repair. It cleaves phosphodiester bonds at apurinic or apyrimidinic (AP) sites, generating a 3'-hydroxyl group and a 5'-terminal sugar phosphate.</text>
</comment>
<dbReference type="NCBIfam" id="TIGR00587">
    <property type="entry name" value="nfo"/>
    <property type="match status" value="1"/>
</dbReference>
<organism evidence="9 10">
    <name type="scientific">Megamonas hypermegale</name>
    <dbReference type="NCBI Taxonomy" id="158847"/>
    <lineage>
        <taxon>Bacteria</taxon>
        <taxon>Bacillati</taxon>
        <taxon>Bacillota</taxon>
        <taxon>Negativicutes</taxon>
        <taxon>Selenomonadales</taxon>
        <taxon>Selenomonadaceae</taxon>
        <taxon>Megamonas</taxon>
    </lineage>
</organism>